<accession>A0A481Z4G8</accession>
<gene>
    <name evidence="1" type="ORF">LCPAC103_00230</name>
</gene>
<sequence length="324" mass="37610">MSHAETIAGFNKVVEGLNRLSPSDQNRSLEEAFIRYRKISLGIIFDRAPANVEPYDYILQRYRLHILELPIPSTLIQEATKQRLGVGRRIKLDALGANVKNLTDPAFYSTPNAKTVYINTYATYMDKPATRYRLMHLFYNPRRLRLYDPATNTWRDLNRAELWAYNQVIQATRVETLYQFDVLGRFTVIYDYSDKSVCIRDRDAATKLEIERNSKQLHMGKAALHFSVMWLAYIAANFGSTMVDITKAPMDKTKLIPAIKEIWADSRLSRDIKMLEAIDHHMSLRELQFVYAFRQAYPSIRCLKSILKSEILQLAITANRVIYI</sequence>
<reference evidence="1" key="1">
    <citation type="journal article" date="2019" name="MBio">
        <title>Virus Genomes from Deep Sea Sediments Expand the Ocean Megavirome and Support Independent Origins of Viral Gigantism.</title>
        <authorList>
            <person name="Backstrom D."/>
            <person name="Yutin N."/>
            <person name="Jorgensen S.L."/>
            <person name="Dharamshi J."/>
            <person name="Homa F."/>
            <person name="Zaremba-Niedwiedzka K."/>
            <person name="Spang A."/>
            <person name="Wolf Y.I."/>
            <person name="Koonin E.V."/>
            <person name="Ettema T.J."/>
        </authorList>
    </citation>
    <scope>NUCLEOTIDE SEQUENCE</scope>
</reference>
<proteinExistence type="predicted"/>
<name>A0A481Z4G8_9VIRU</name>
<evidence type="ECO:0000313" key="1">
    <source>
        <dbReference type="EMBL" id="QBK90342.1"/>
    </source>
</evidence>
<dbReference type="EMBL" id="MK500478">
    <property type="protein sequence ID" value="QBK90342.1"/>
    <property type="molecule type" value="Genomic_DNA"/>
</dbReference>
<organism evidence="1">
    <name type="scientific">Pithovirus LCPAC103</name>
    <dbReference type="NCBI Taxonomy" id="2506588"/>
    <lineage>
        <taxon>Viruses</taxon>
        <taxon>Pithoviruses</taxon>
    </lineage>
</organism>
<protein>
    <submittedName>
        <fullName evidence="1">Uncharacterized protein</fullName>
    </submittedName>
</protein>